<protein>
    <submittedName>
        <fullName evidence="2">Uncharacterized protein</fullName>
    </submittedName>
</protein>
<accession>A0A172THQ1</accession>
<gene>
    <name evidence="2" type="ORF">SY83_10210</name>
</gene>
<sequence length="66" mass="7240">MKSLLKYKWFNIILTITIEALAITALLLIGSLQTGTLKYIVISIAILTAVMATYTVYKLFGAESKG</sequence>
<keyword evidence="3" id="KW-1185">Reference proteome</keyword>
<dbReference type="RefSeq" id="WP_068606171.1">
    <property type="nucleotide sequence ID" value="NZ_CP011388.1"/>
</dbReference>
<name>A0A172THQ1_9BACL</name>
<evidence type="ECO:0000256" key="1">
    <source>
        <dbReference type="SAM" id="Phobius"/>
    </source>
</evidence>
<keyword evidence="1" id="KW-0472">Membrane</keyword>
<dbReference type="EMBL" id="CP011388">
    <property type="protein sequence ID" value="ANE46585.1"/>
    <property type="molecule type" value="Genomic_DNA"/>
</dbReference>
<feature type="transmembrane region" description="Helical" evidence="1">
    <location>
        <begin position="12"/>
        <end position="33"/>
    </location>
</feature>
<evidence type="ECO:0000313" key="3">
    <source>
        <dbReference type="Proteomes" id="UP000076927"/>
    </source>
</evidence>
<organism evidence="2 3">
    <name type="scientific">Paenibacillus swuensis</name>
    <dbReference type="NCBI Taxonomy" id="1178515"/>
    <lineage>
        <taxon>Bacteria</taxon>
        <taxon>Bacillati</taxon>
        <taxon>Bacillota</taxon>
        <taxon>Bacilli</taxon>
        <taxon>Bacillales</taxon>
        <taxon>Paenibacillaceae</taxon>
        <taxon>Paenibacillus</taxon>
    </lineage>
</organism>
<reference evidence="2 3" key="1">
    <citation type="submission" date="2015-01" db="EMBL/GenBank/DDBJ databases">
        <title>Paenibacillus swuensis/DY6/whole genome sequencing.</title>
        <authorList>
            <person name="Kim M.K."/>
            <person name="Srinivasan S."/>
            <person name="Lee J.-J."/>
        </authorList>
    </citation>
    <scope>NUCLEOTIDE SEQUENCE [LARGE SCALE GENOMIC DNA]</scope>
    <source>
        <strain evidence="2 3">DY6</strain>
    </source>
</reference>
<dbReference type="AlphaFoldDB" id="A0A172THQ1"/>
<keyword evidence="1" id="KW-1133">Transmembrane helix</keyword>
<evidence type="ECO:0000313" key="2">
    <source>
        <dbReference type="EMBL" id="ANE46585.1"/>
    </source>
</evidence>
<proteinExistence type="predicted"/>
<keyword evidence="1" id="KW-0812">Transmembrane</keyword>
<dbReference type="KEGG" id="pswu:SY83_10210"/>
<feature type="transmembrane region" description="Helical" evidence="1">
    <location>
        <begin position="39"/>
        <end position="60"/>
    </location>
</feature>
<dbReference type="Proteomes" id="UP000076927">
    <property type="component" value="Chromosome"/>
</dbReference>